<organism evidence="1 2">
    <name type="scientific">Catharanthus roseus</name>
    <name type="common">Madagascar periwinkle</name>
    <name type="synonym">Vinca rosea</name>
    <dbReference type="NCBI Taxonomy" id="4058"/>
    <lineage>
        <taxon>Eukaryota</taxon>
        <taxon>Viridiplantae</taxon>
        <taxon>Streptophyta</taxon>
        <taxon>Embryophyta</taxon>
        <taxon>Tracheophyta</taxon>
        <taxon>Spermatophyta</taxon>
        <taxon>Magnoliopsida</taxon>
        <taxon>eudicotyledons</taxon>
        <taxon>Gunneridae</taxon>
        <taxon>Pentapetalae</taxon>
        <taxon>asterids</taxon>
        <taxon>lamiids</taxon>
        <taxon>Gentianales</taxon>
        <taxon>Apocynaceae</taxon>
        <taxon>Rauvolfioideae</taxon>
        <taxon>Vinceae</taxon>
        <taxon>Catharanthinae</taxon>
        <taxon>Catharanthus</taxon>
    </lineage>
</organism>
<reference evidence="2" key="1">
    <citation type="journal article" date="2023" name="Nat. Plants">
        <title>Single-cell RNA sequencing provides a high-resolution roadmap for understanding the multicellular compartmentation of specialized metabolism.</title>
        <authorList>
            <person name="Sun S."/>
            <person name="Shen X."/>
            <person name="Li Y."/>
            <person name="Li Y."/>
            <person name="Wang S."/>
            <person name="Li R."/>
            <person name="Zhang H."/>
            <person name="Shen G."/>
            <person name="Guo B."/>
            <person name="Wei J."/>
            <person name="Xu J."/>
            <person name="St-Pierre B."/>
            <person name="Chen S."/>
            <person name="Sun C."/>
        </authorList>
    </citation>
    <scope>NUCLEOTIDE SEQUENCE [LARGE SCALE GENOMIC DNA]</scope>
</reference>
<keyword evidence="2" id="KW-1185">Reference proteome</keyword>
<dbReference type="Proteomes" id="UP001060085">
    <property type="component" value="Linkage Group LG06"/>
</dbReference>
<sequence>MVRPKARRRDDDLCPVTDRNGRVHGRTVTASSHCVTGLHSTSDTPCTPAPLKPRIYYNPGASESFTQPPHIPIRTHPPLPSDHPYTSIPYEIYGSSQLPSQAPSTSYDSYAHSSSMPPHISSQDHVLYRTKHQTPLNEISGIRVTKVGLKSMTWLDLSTSTGRMFRLSLRMMIMMAIVTIMRTSLYLWPLHHHPVLGQVQEKRLRRGIKRTMKDGSRQDQLREIHRVQSLSLHTAYILLVLHGMDRSELFRVVQSDLSITCSGGGINTQELAQVAEDPDKGLFPEVWIYMYFLMFVIAVRAGAKSCKLYIQGYPMLGHKSKHKLLDIHLRLDVMSADEVRWTPYKPSEILDQCILAHPIRPLEAYRLANNRMYILEAPSHLLTETWTSVLIVFPSRCIDDYMHGLSLGPIPRYKILTDFHVAYSTRLELYYHPQLSST</sequence>
<accession>A0ACC0A9K4</accession>
<name>A0ACC0A9K4_CATRO</name>
<dbReference type="EMBL" id="CM044706">
    <property type="protein sequence ID" value="KAI5657304.1"/>
    <property type="molecule type" value="Genomic_DNA"/>
</dbReference>
<protein>
    <submittedName>
        <fullName evidence="1">Uncharacterized protein</fullName>
    </submittedName>
</protein>
<gene>
    <name evidence="1" type="ORF">M9H77_26097</name>
</gene>
<proteinExistence type="predicted"/>
<evidence type="ECO:0000313" key="1">
    <source>
        <dbReference type="EMBL" id="KAI5657304.1"/>
    </source>
</evidence>
<evidence type="ECO:0000313" key="2">
    <source>
        <dbReference type="Proteomes" id="UP001060085"/>
    </source>
</evidence>
<comment type="caution">
    <text evidence="1">The sequence shown here is derived from an EMBL/GenBank/DDBJ whole genome shotgun (WGS) entry which is preliminary data.</text>
</comment>